<proteinExistence type="predicted"/>
<sequence>GYLTVVPESLTDHTVLGIEYAKINKIYKSLFKKDIAIFCNKFPPLYMELVSCFDIGSLKKERHPNIQIIPNVQNKTLNITYEFKHTVSDDSDIIKDVTKKALKQIVDNNYQINLLEYVKEIVEVGIAFCDKVAFVSARCLKCNKKGITTNEN</sequence>
<feature type="non-terminal residue" evidence="1">
    <location>
        <position position="1"/>
    </location>
</feature>
<comment type="caution">
    <text evidence="1">The sequence shown here is derived from an EMBL/GenBank/DDBJ whole genome shotgun (WGS) entry which is preliminary data.</text>
</comment>
<gene>
    <name evidence="1" type="ORF">FMOSSE_LOCUS11212</name>
</gene>
<accession>A0A9N9H385</accession>
<protein>
    <submittedName>
        <fullName evidence="1">1071_t:CDS:1</fullName>
    </submittedName>
</protein>
<evidence type="ECO:0000313" key="1">
    <source>
        <dbReference type="EMBL" id="CAG8645557.1"/>
    </source>
</evidence>
<evidence type="ECO:0000313" key="2">
    <source>
        <dbReference type="Proteomes" id="UP000789375"/>
    </source>
</evidence>
<reference evidence="1" key="1">
    <citation type="submission" date="2021-06" db="EMBL/GenBank/DDBJ databases">
        <authorList>
            <person name="Kallberg Y."/>
            <person name="Tangrot J."/>
            <person name="Rosling A."/>
        </authorList>
    </citation>
    <scope>NUCLEOTIDE SEQUENCE</scope>
    <source>
        <strain evidence="1">87-6 pot B 2015</strain>
    </source>
</reference>
<dbReference type="Proteomes" id="UP000789375">
    <property type="component" value="Unassembled WGS sequence"/>
</dbReference>
<dbReference type="EMBL" id="CAJVPP010004197">
    <property type="protein sequence ID" value="CAG8645557.1"/>
    <property type="molecule type" value="Genomic_DNA"/>
</dbReference>
<keyword evidence="2" id="KW-1185">Reference proteome</keyword>
<name>A0A9N9H385_FUNMO</name>
<organism evidence="1 2">
    <name type="scientific">Funneliformis mosseae</name>
    <name type="common">Endomycorrhizal fungus</name>
    <name type="synonym">Glomus mosseae</name>
    <dbReference type="NCBI Taxonomy" id="27381"/>
    <lineage>
        <taxon>Eukaryota</taxon>
        <taxon>Fungi</taxon>
        <taxon>Fungi incertae sedis</taxon>
        <taxon>Mucoromycota</taxon>
        <taxon>Glomeromycotina</taxon>
        <taxon>Glomeromycetes</taxon>
        <taxon>Glomerales</taxon>
        <taxon>Glomeraceae</taxon>
        <taxon>Funneliformis</taxon>
    </lineage>
</organism>
<dbReference type="AlphaFoldDB" id="A0A9N9H385"/>